<dbReference type="RefSeq" id="WP_315571712.1">
    <property type="nucleotide sequence ID" value="NZ_CP118868.1"/>
</dbReference>
<keyword evidence="3" id="KW-1185">Reference proteome</keyword>
<evidence type="ECO:0000256" key="1">
    <source>
        <dbReference type="SAM" id="Phobius"/>
    </source>
</evidence>
<proteinExistence type="predicted"/>
<evidence type="ECO:0000313" key="3">
    <source>
        <dbReference type="Proteomes" id="UP001220478"/>
    </source>
</evidence>
<evidence type="ECO:0008006" key="4">
    <source>
        <dbReference type="Google" id="ProtNLM"/>
    </source>
</evidence>
<keyword evidence="1" id="KW-0812">Transmembrane</keyword>
<reference evidence="2 3" key="1">
    <citation type="submission" date="2023-02" db="EMBL/GenBank/DDBJ databases">
        <title>Novel Oscillospiraceae bacterial genomes.</title>
        <authorList>
            <person name="Srinivasan S."/>
            <person name="Austin M.N."/>
            <person name="Fiedler T.L."/>
            <person name="Strenk S.M."/>
            <person name="Agnew K.J."/>
            <person name="Nagana Gowda G.A."/>
            <person name="Raftery D."/>
            <person name="Beamer M.A."/>
            <person name="Achilles S.L."/>
            <person name="Wiesenfeld H.C."/>
            <person name="Fredricks D.N."/>
            <person name="Hillier S.L."/>
        </authorList>
    </citation>
    <scope>NUCLEOTIDE SEQUENCE [LARGE SCALE GENOMIC DNA]</scope>
    <source>
        <strain evidence="2 3">CHIC02 1186E3-8</strain>
    </source>
</reference>
<name>A0ABY8C8E4_9FIRM</name>
<keyword evidence="1" id="KW-1133">Transmembrane helix</keyword>
<feature type="transmembrane region" description="Helical" evidence="1">
    <location>
        <begin position="149"/>
        <end position="170"/>
    </location>
</feature>
<dbReference type="EMBL" id="CP118868">
    <property type="protein sequence ID" value="WEG35598.1"/>
    <property type="molecule type" value="Genomic_DNA"/>
</dbReference>
<organism evidence="2 3">
    <name type="scientific">Amygdalobacter indicium</name>
    <dbReference type="NCBI Taxonomy" id="3029272"/>
    <lineage>
        <taxon>Bacteria</taxon>
        <taxon>Bacillati</taxon>
        <taxon>Bacillota</taxon>
        <taxon>Clostridia</taxon>
        <taxon>Eubacteriales</taxon>
        <taxon>Oscillospiraceae</taxon>
        <taxon>Amygdalobacter</taxon>
    </lineage>
</organism>
<sequence length="216" mass="23301">MLSRFLTLLQLSTANPAADSQEIVRHVTLLILFVVAVVLLFWGKKLLHVILFLFGLTGGLAIAIGTNNFFFHLQGVSLAVYTVVLALTGAVILSFALTFSFFLAGNTLAFFAFNSCKSLLPVSCQETWCLIVFCLLCGILATALKEQAIALFSAFGGSLIILDVLFSLIFQQDSLLFLQGGFGILDTATALIALLLLVLLTVVGTMYQLGKIKVRS</sequence>
<protein>
    <recommendedName>
        <fullName evidence="4">DUF4203 domain-containing protein</fullName>
    </recommendedName>
</protein>
<gene>
    <name evidence="2" type="ORF">PYS61_00095</name>
</gene>
<feature type="transmembrane region" description="Helical" evidence="1">
    <location>
        <begin position="49"/>
        <end position="71"/>
    </location>
</feature>
<accession>A0ABY8C8E4</accession>
<dbReference type="Proteomes" id="UP001220478">
    <property type="component" value="Chromosome"/>
</dbReference>
<evidence type="ECO:0000313" key="2">
    <source>
        <dbReference type="EMBL" id="WEG35598.1"/>
    </source>
</evidence>
<feature type="transmembrane region" description="Helical" evidence="1">
    <location>
        <begin position="24"/>
        <end position="42"/>
    </location>
</feature>
<feature type="transmembrane region" description="Helical" evidence="1">
    <location>
        <begin position="83"/>
        <end position="113"/>
    </location>
</feature>
<feature type="transmembrane region" description="Helical" evidence="1">
    <location>
        <begin position="182"/>
        <end position="207"/>
    </location>
</feature>
<feature type="transmembrane region" description="Helical" evidence="1">
    <location>
        <begin position="125"/>
        <end position="143"/>
    </location>
</feature>
<keyword evidence="1" id="KW-0472">Membrane</keyword>